<feature type="region of interest" description="Disordered" evidence="6">
    <location>
        <begin position="465"/>
        <end position="493"/>
    </location>
</feature>
<dbReference type="GeneID" id="108718177"/>
<dbReference type="Pfam" id="PF00018">
    <property type="entry name" value="SH3_1"/>
    <property type="match status" value="1"/>
</dbReference>
<dbReference type="Gene3D" id="1.20.900.10">
    <property type="entry name" value="Dbl homology (DH) domain"/>
    <property type="match status" value="1"/>
</dbReference>
<dbReference type="InterPro" id="IPR001849">
    <property type="entry name" value="PH_domain"/>
</dbReference>
<feature type="domain" description="PH" evidence="8">
    <location>
        <begin position="1618"/>
        <end position="1725"/>
    </location>
</feature>
<dbReference type="SUPFAM" id="SSF50044">
    <property type="entry name" value="SH3-domain"/>
    <property type="match status" value="1"/>
</dbReference>
<dbReference type="Gene3D" id="2.30.30.40">
    <property type="entry name" value="SH3 Domains"/>
    <property type="match status" value="1"/>
</dbReference>
<feature type="compositionally biased region" description="Polar residues" evidence="6">
    <location>
        <begin position="812"/>
        <end position="825"/>
    </location>
</feature>
<name>A0A8J0VDF3_XENLA</name>
<dbReference type="InterPro" id="IPR055251">
    <property type="entry name" value="SOS1_NGEF_PH"/>
</dbReference>
<organism evidence="10 11">
    <name type="scientific">Xenopus laevis</name>
    <name type="common">African clawed frog</name>
    <dbReference type="NCBI Taxonomy" id="8355"/>
    <lineage>
        <taxon>Eukaryota</taxon>
        <taxon>Metazoa</taxon>
        <taxon>Chordata</taxon>
        <taxon>Craniata</taxon>
        <taxon>Vertebrata</taxon>
        <taxon>Euteleostomi</taxon>
        <taxon>Amphibia</taxon>
        <taxon>Batrachia</taxon>
        <taxon>Anura</taxon>
        <taxon>Pipoidea</taxon>
        <taxon>Pipidae</taxon>
        <taxon>Xenopodinae</taxon>
        <taxon>Xenopus</taxon>
        <taxon>Xenopus</taxon>
    </lineage>
</organism>
<accession>A0A8J0VDF3</accession>
<sequence>MIACRLVHNSLHIFCSELQPKTSWRVSNPLCRILKRRPPGKTPEPNEDSNTKLDFNKDHCGEPCLQEVGTFCQEQEEDYFETRSYFSESPSELKSEVFESISDAESVSSETNDELIRRSDCLFLEKEEALYSLNNDDDGLYSNIIVNSNEECNKNVLAETASETNVLHRTLTFDQEQLDISETDNDATQLKDFLRPVDGCTNNIDINGLERKQVSLKDVFGCQAGLQSTGEIAKSKSENCLNCAGSEKDIFTGGPSQSLPNISFEISCYSDFSSQHGIASVQSKQQICLESPSQEEINVDCYLNSVSQNGGLLTYTEKEKHISEDIVHLQDSDRSTQLCEGENVLSPAEHNEFQSILDDDIKETRGSMLAMDMNNSTEKVGSILSDSFQDIFKGYWEEATESKEKQNMTLGGINNSSLLRKQISRQEPISLLEDLQVIAESKGSSNSQQDRSAVILLSIQQPGAQTSWKETEQNSYKHENGSSSHLNSNEHLTDSRDSLNYHLVYKSPDSMGCVEQGEDEQNSSTLVDINRKISLFQKESERMLVQEHAETHGRHLLDILLEKEQNNSPEINIQTAKTKSFKQKNNKDPEFHSYDYKVESIGSNLDQGDNVFFEQRTYLEATQDSEGDESDVEVSFSEENRNPCLATAEDSRDVMYYSSIAKKMDNIDTVGDNENSSSSSEGTEGSMGNHWRSEINHIEDKKNSVKLSGEQNQTKIAEFEDSKTEEKEDTNNKIKGMNIKNNDIFKKYLSAKIPTPYGSQLAIPNTEETPDFSDEDVYGSSFLYNRSMRMASGTGRIDLDNFTRLKCGVAPPSTNNKSDNQQRQGSCKPPNENWETKSDRITESKRLKERLMWAHKSFSSMFDFKNNDKDIANQSLEGSSREEKKKSKPLQSSWKTLRNSKNKDKESFKRLSVLNLSAHVINTNKSRGASKGNGNEPPVFDPFKKPSSMEIKPNLTNDTTTESNSEPLEDKEKHKEWDLKYDGSLQTSCDESMFFSNFDSNESHLLNKQPSITTLVPNSEINSMPSRPLSPKPFSQWPSFQRRSLLNSRISATSMTSLAYRSPAEGCPDSPETAVKTWGGHLTERHSPKDDGSVSSLSKPSLNTASSITDILRDEDSRQVVPSTPLKMQRERNALLYKKRPADLTTSQFLPINSENRTLTLPQMASMSHKRDSEQTKPKALFKSLSCDNVWVCERNQESKLDKSIDAGDLMRNQSKASMSASNGPPEIFRRFPLKVHAFSRSTPTRLDLVGCVRRTSMSVFNNGSTSRPSLFDDLGSDEDFYDELHVSGHRFVGGGEQLAINELISDGSVVYAEALWDHVTMDDGELGFKAGSVIEVMDATNKEWWRGRIVDSKGWFPASFVRLRVNQDEPMEDCVTKAGDKDQDPRNVPRRNGIGSNNKDQMRTNVINEILNTEKHYIKHLKDICEGYIKQCRKRDDMFTEEQLWTIFGNIEEIYKFQKKFLKTLEKRINKEAPHLSEVGSCFLEYQTDFQIYSEYCNNHPNACTELSKLSKAKKYVHFFETCRLLQKMIDISIDGFLLTPVQKICKYPLQLAELLKYTNPQHRDYTNVEAALDAMKNVAKLINERKRRLENIDKIAQWQSSIEDWEGEDILARSSELIHSGELTKISHQQPKGQQRIFFLFDHQIVYCKKDLLRRDILYYKGKINMDDMEVVNVDDGKDKDFNITVKNAFKLQSKVSEEIHLFLTKKPEHKQRWLQAFEEERKQVHLDKETGFSISEIQKKQAMINASKPHPSGKPKAVNRSYYDFWMKQKHPTLPADLPQQQVFMLAEPKRKPSNFWQNISRLTPFRK</sequence>
<dbReference type="SUPFAM" id="SSF50729">
    <property type="entry name" value="PH domain-like"/>
    <property type="match status" value="1"/>
</dbReference>
<dbReference type="PROSITE" id="PS50010">
    <property type="entry name" value="DH_2"/>
    <property type="match status" value="1"/>
</dbReference>
<dbReference type="SMART" id="SM00326">
    <property type="entry name" value="SH3"/>
    <property type="match status" value="1"/>
</dbReference>
<feature type="compositionally biased region" description="Polar residues" evidence="6">
    <location>
        <begin position="954"/>
        <end position="966"/>
    </location>
</feature>
<dbReference type="CDD" id="cd00160">
    <property type="entry name" value="RhoGEF"/>
    <property type="match status" value="1"/>
</dbReference>
<protein>
    <submittedName>
        <fullName evidence="11">Uncharacterized protein arhgef4.S isoform X1</fullName>
    </submittedName>
</protein>
<feature type="compositionally biased region" description="Polar residues" evidence="6">
    <location>
        <begin position="889"/>
        <end position="899"/>
    </location>
</feature>
<dbReference type="CDD" id="cd11973">
    <property type="entry name" value="SH3_ASEF"/>
    <property type="match status" value="1"/>
</dbReference>
<feature type="domain" description="DH" evidence="9">
    <location>
        <begin position="1403"/>
        <end position="1587"/>
    </location>
</feature>
<keyword evidence="3" id="KW-0963">Cytoplasm</keyword>
<dbReference type="Proteomes" id="UP000186698">
    <property type="component" value="Chromosome 5S"/>
</dbReference>
<reference evidence="11" key="1">
    <citation type="submission" date="2025-08" db="UniProtKB">
        <authorList>
            <consortium name="RefSeq"/>
        </authorList>
    </citation>
    <scope>IDENTIFICATION</scope>
    <source>
        <strain evidence="11">J_2021</strain>
        <tissue evidence="11">Erythrocytes</tissue>
    </source>
</reference>
<dbReference type="RefSeq" id="XP_018121336.1">
    <property type="nucleotide sequence ID" value="XM_018265847.2"/>
</dbReference>
<dbReference type="PANTHER" id="PTHR47544">
    <property type="entry name" value="RHO GUANINE NUCLEOTIDE EXCHANGE FACTOR 4"/>
    <property type="match status" value="1"/>
</dbReference>
<keyword evidence="2 5" id="KW-0728">SH3 domain</keyword>
<dbReference type="Xenbase" id="XB-GENE-17341169">
    <property type="gene designation" value="arhgef4.S"/>
</dbReference>
<evidence type="ECO:0000313" key="12">
    <source>
        <dbReference type="Xenbase" id="XB-GENE-17341169"/>
    </source>
</evidence>
<feature type="compositionally biased region" description="Basic and acidic residues" evidence="6">
    <location>
        <begin position="469"/>
        <end position="480"/>
    </location>
</feature>
<dbReference type="InterPro" id="IPR035899">
    <property type="entry name" value="DBL_dom_sf"/>
</dbReference>
<dbReference type="PROSITE" id="PS50003">
    <property type="entry name" value="PH_DOMAIN"/>
    <property type="match status" value="1"/>
</dbReference>
<evidence type="ECO:0000313" key="10">
    <source>
        <dbReference type="Proteomes" id="UP000186698"/>
    </source>
</evidence>
<feature type="region of interest" description="Disordered" evidence="6">
    <location>
        <begin position="810"/>
        <end position="841"/>
    </location>
</feature>
<feature type="region of interest" description="Disordered" evidence="6">
    <location>
        <begin position="924"/>
        <end position="974"/>
    </location>
</feature>
<dbReference type="InterPro" id="IPR001452">
    <property type="entry name" value="SH3_domain"/>
</dbReference>
<feature type="compositionally biased region" description="Basic and acidic residues" evidence="6">
    <location>
        <begin position="1377"/>
        <end position="1388"/>
    </location>
</feature>
<feature type="region of interest" description="Disordered" evidence="6">
    <location>
        <begin position="1377"/>
        <end position="1401"/>
    </location>
</feature>
<dbReference type="InterPro" id="IPR036028">
    <property type="entry name" value="SH3-like_dom_sf"/>
</dbReference>
<keyword evidence="10" id="KW-1185">Reference proteome</keyword>
<evidence type="ECO:0000313" key="11">
    <source>
        <dbReference type="RefSeq" id="XP_018121336.1"/>
    </source>
</evidence>
<dbReference type="PANTHER" id="PTHR47544:SF2">
    <property type="entry name" value="RHO GUANINE NUCLEOTIDE EXCHANGE FACTOR 4"/>
    <property type="match status" value="1"/>
</dbReference>
<evidence type="ECO:0000256" key="5">
    <source>
        <dbReference type="PROSITE-ProRule" id="PRU00192"/>
    </source>
</evidence>
<gene>
    <name evidence="11 12" type="primary">arhgef4.S</name>
</gene>
<feature type="region of interest" description="Disordered" evidence="6">
    <location>
        <begin position="1082"/>
        <end position="1101"/>
    </location>
</feature>
<dbReference type="Pfam" id="PF00621">
    <property type="entry name" value="RhoGEF"/>
    <property type="match status" value="1"/>
</dbReference>
<dbReference type="Pfam" id="PF22697">
    <property type="entry name" value="SOS1_NGEF_PH"/>
    <property type="match status" value="1"/>
</dbReference>
<dbReference type="InterPro" id="IPR000219">
    <property type="entry name" value="DH_dom"/>
</dbReference>
<feature type="domain" description="SH3" evidence="7">
    <location>
        <begin position="1308"/>
        <end position="1367"/>
    </location>
</feature>
<evidence type="ECO:0000256" key="2">
    <source>
        <dbReference type="ARBA" id="ARBA00022443"/>
    </source>
</evidence>
<dbReference type="CTD" id="108718177"/>
<dbReference type="GO" id="GO:0005737">
    <property type="term" value="C:cytoplasm"/>
    <property type="evidence" value="ECO:0007669"/>
    <property type="project" value="UniProtKB-SubCell"/>
</dbReference>
<feature type="compositionally biased region" description="Basic and acidic residues" evidence="6">
    <location>
        <begin position="1082"/>
        <end position="1092"/>
    </location>
</feature>
<feature type="compositionally biased region" description="Polar residues" evidence="6">
    <location>
        <begin position="481"/>
        <end position="490"/>
    </location>
</feature>
<feature type="region of interest" description="Disordered" evidence="6">
    <location>
        <begin position="875"/>
        <end position="906"/>
    </location>
</feature>
<dbReference type="SUPFAM" id="SSF48065">
    <property type="entry name" value="DBL homology domain (DH-domain)"/>
    <property type="match status" value="1"/>
</dbReference>
<dbReference type="GO" id="GO:0005085">
    <property type="term" value="F:guanyl-nucleotide exchange factor activity"/>
    <property type="evidence" value="ECO:0007669"/>
    <property type="project" value="UniProtKB-KW"/>
</dbReference>
<feature type="region of interest" description="Disordered" evidence="6">
    <location>
        <begin position="35"/>
        <end position="54"/>
    </location>
</feature>
<comment type="subcellular location">
    <subcellularLocation>
        <location evidence="1">Cytoplasm</location>
    </subcellularLocation>
</comment>
<dbReference type="KEGG" id="xla:108718177"/>
<keyword evidence="4" id="KW-0344">Guanine-nucleotide releasing factor</keyword>
<proteinExistence type="predicted"/>
<dbReference type="SMART" id="SM00325">
    <property type="entry name" value="RhoGEF"/>
    <property type="match status" value="1"/>
</dbReference>
<dbReference type="OrthoDB" id="660555at2759"/>
<feature type="compositionally biased region" description="Low complexity" evidence="6">
    <location>
        <begin position="673"/>
        <end position="689"/>
    </location>
</feature>
<evidence type="ECO:0000256" key="1">
    <source>
        <dbReference type="ARBA" id="ARBA00004496"/>
    </source>
</evidence>
<dbReference type="FunFam" id="1.20.900.10:FF:000002">
    <property type="entry name" value="Rho guanine nucleotide exchange factor 9"/>
    <property type="match status" value="1"/>
</dbReference>
<feature type="region of interest" description="Disordered" evidence="6">
    <location>
        <begin position="667"/>
        <end position="689"/>
    </location>
</feature>
<evidence type="ECO:0000259" key="9">
    <source>
        <dbReference type="PROSITE" id="PS50010"/>
    </source>
</evidence>
<dbReference type="PROSITE" id="PS50002">
    <property type="entry name" value="SH3"/>
    <property type="match status" value="1"/>
</dbReference>
<dbReference type="CDD" id="cd01224">
    <property type="entry name" value="PH_Collybistin_ASEF"/>
    <property type="match status" value="1"/>
</dbReference>
<evidence type="ECO:0000259" key="8">
    <source>
        <dbReference type="PROSITE" id="PS50003"/>
    </source>
</evidence>
<dbReference type="SMART" id="SM00233">
    <property type="entry name" value="PH"/>
    <property type="match status" value="1"/>
</dbReference>
<dbReference type="AGR" id="Xenbase:XB-GENE-17341169"/>
<dbReference type="InterPro" id="IPR011993">
    <property type="entry name" value="PH-like_dom_sf"/>
</dbReference>
<evidence type="ECO:0000256" key="4">
    <source>
        <dbReference type="ARBA" id="ARBA00022658"/>
    </source>
</evidence>
<dbReference type="Gene3D" id="2.30.29.30">
    <property type="entry name" value="Pleckstrin-homology domain (PH domain)/Phosphotyrosine-binding domain (PTB)"/>
    <property type="match status" value="1"/>
</dbReference>
<evidence type="ECO:0000256" key="6">
    <source>
        <dbReference type="SAM" id="MobiDB-lite"/>
    </source>
</evidence>
<evidence type="ECO:0000256" key="3">
    <source>
        <dbReference type="ARBA" id="ARBA00022490"/>
    </source>
</evidence>
<evidence type="ECO:0000259" key="7">
    <source>
        <dbReference type="PROSITE" id="PS50002"/>
    </source>
</evidence>